<dbReference type="GO" id="GO:0010143">
    <property type="term" value="P:cutin biosynthetic process"/>
    <property type="evidence" value="ECO:0007669"/>
    <property type="project" value="TreeGrafter"/>
</dbReference>
<evidence type="ECO:0000256" key="4">
    <source>
        <dbReference type="ARBA" id="ARBA00022692"/>
    </source>
</evidence>
<organism evidence="10 11">
    <name type="scientific">Colocasia esculenta</name>
    <name type="common">Wild taro</name>
    <name type="synonym">Arum esculentum</name>
    <dbReference type="NCBI Taxonomy" id="4460"/>
    <lineage>
        <taxon>Eukaryota</taxon>
        <taxon>Viridiplantae</taxon>
        <taxon>Streptophyta</taxon>
        <taxon>Embryophyta</taxon>
        <taxon>Tracheophyta</taxon>
        <taxon>Spermatophyta</taxon>
        <taxon>Magnoliopsida</taxon>
        <taxon>Liliopsida</taxon>
        <taxon>Araceae</taxon>
        <taxon>Aroideae</taxon>
        <taxon>Colocasieae</taxon>
        <taxon>Colocasia</taxon>
    </lineage>
</organism>
<evidence type="ECO:0000256" key="6">
    <source>
        <dbReference type="ARBA" id="ARBA00023136"/>
    </source>
</evidence>
<dbReference type="PANTHER" id="PTHR15486:SF62">
    <property type="entry name" value="GLYCEROL-3-PHOSPHATE ACYLTRANSFERASE 2-RELATED"/>
    <property type="match status" value="1"/>
</dbReference>
<evidence type="ECO:0000256" key="3">
    <source>
        <dbReference type="ARBA" id="ARBA00022679"/>
    </source>
</evidence>
<dbReference type="GO" id="GO:0090447">
    <property type="term" value="F:glycerol-3-phosphate 2-O-acyltransferase activity"/>
    <property type="evidence" value="ECO:0007669"/>
    <property type="project" value="TreeGrafter"/>
</dbReference>
<evidence type="ECO:0000256" key="7">
    <source>
        <dbReference type="SAM" id="MobiDB-lite"/>
    </source>
</evidence>
<feature type="compositionally biased region" description="Low complexity" evidence="7">
    <location>
        <begin position="33"/>
        <end position="44"/>
    </location>
</feature>
<dbReference type="InterPro" id="IPR056462">
    <property type="entry name" value="HAD_RAM2/GPAT1-8"/>
</dbReference>
<dbReference type="AlphaFoldDB" id="A0A843V9H6"/>
<dbReference type="GO" id="GO:0016791">
    <property type="term" value="F:phosphatase activity"/>
    <property type="evidence" value="ECO:0007669"/>
    <property type="project" value="TreeGrafter"/>
</dbReference>
<evidence type="ECO:0000256" key="1">
    <source>
        <dbReference type="ARBA" id="ARBA00004141"/>
    </source>
</evidence>
<gene>
    <name evidence="10" type="ORF">Taro_025484</name>
</gene>
<dbReference type="PANTHER" id="PTHR15486">
    <property type="entry name" value="ANCIENT UBIQUITOUS PROTEIN"/>
    <property type="match status" value="1"/>
</dbReference>
<comment type="caution">
    <text evidence="10">The sequence shown here is derived from an EMBL/GenBank/DDBJ whole genome shotgun (WGS) entry which is preliminary data.</text>
</comment>
<dbReference type="InterPro" id="IPR002123">
    <property type="entry name" value="Plipid/glycerol_acylTrfase"/>
</dbReference>
<keyword evidence="5 8" id="KW-1133">Transmembrane helix</keyword>
<evidence type="ECO:0000256" key="8">
    <source>
        <dbReference type="SAM" id="Phobius"/>
    </source>
</evidence>
<dbReference type="SMART" id="SM00563">
    <property type="entry name" value="PlsC"/>
    <property type="match status" value="1"/>
</dbReference>
<feature type="region of interest" description="Disordered" evidence="7">
    <location>
        <begin position="28"/>
        <end position="54"/>
    </location>
</feature>
<dbReference type="Pfam" id="PF23270">
    <property type="entry name" value="HAD_RAM2_N"/>
    <property type="match status" value="1"/>
</dbReference>
<accession>A0A843V9H6</accession>
<dbReference type="OrthoDB" id="1854593at2759"/>
<dbReference type="SUPFAM" id="SSF69593">
    <property type="entry name" value="Glycerol-3-phosphate (1)-acyltransferase"/>
    <property type="match status" value="1"/>
</dbReference>
<keyword evidence="3" id="KW-0808">Transferase</keyword>
<comment type="similarity">
    <text evidence="2">Belongs to the GPAT/DAPAT family.</text>
</comment>
<feature type="domain" description="Phospholipid/glycerol acyltransferase" evidence="9">
    <location>
        <begin position="340"/>
        <end position="442"/>
    </location>
</feature>
<dbReference type="GO" id="GO:0016020">
    <property type="term" value="C:membrane"/>
    <property type="evidence" value="ECO:0007669"/>
    <property type="project" value="UniProtKB-SubCell"/>
</dbReference>
<evidence type="ECO:0000313" key="11">
    <source>
        <dbReference type="Proteomes" id="UP000652761"/>
    </source>
</evidence>
<reference evidence="10" key="1">
    <citation type="submission" date="2017-07" db="EMBL/GenBank/DDBJ databases">
        <title>Taro Niue Genome Assembly and Annotation.</title>
        <authorList>
            <person name="Atibalentja N."/>
            <person name="Keating K."/>
            <person name="Fields C.J."/>
        </authorList>
    </citation>
    <scope>NUCLEOTIDE SEQUENCE</scope>
    <source>
        <strain evidence="10">Niue_2</strain>
        <tissue evidence="10">Leaf</tissue>
    </source>
</reference>
<evidence type="ECO:0000259" key="9">
    <source>
        <dbReference type="SMART" id="SM00563"/>
    </source>
</evidence>
<evidence type="ECO:0000256" key="2">
    <source>
        <dbReference type="ARBA" id="ARBA00007937"/>
    </source>
</evidence>
<name>A0A843V9H6_COLES</name>
<dbReference type="Pfam" id="PF01553">
    <property type="entry name" value="Acyltransferase"/>
    <property type="match status" value="1"/>
</dbReference>
<proteinExistence type="inferred from homology"/>
<feature type="transmembrane region" description="Helical" evidence="8">
    <location>
        <begin position="278"/>
        <end position="302"/>
    </location>
</feature>
<keyword evidence="6 8" id="KW-0472">Membrane</keyword>
<evidence type="ECO:0000256" key="5">
    <source>
        <dbReference type="ARBA" id="ARBA00022989"/>
    </source>
</evidence>
<keyword evidence="11" id="KW-1185">Reference proteome</keyword>
<dbReference type="EMBL" id="NMUH01001493">
    <property type="protein sequence ID" value="MQL92848.1"/>
    <property type="molecule type" value="Genomic_DNA"/>
</dbReference>
<sequence>MAGKRTLLKTLISSYVYLTRRLGVPLAPHRRSPYSSSFQRSPSQKPDEGSRRRRRRAVVCSVEGGLLRSSSTFSYFMLVALERGSLTRALLLLMLYPFLCCVSEEVRLKVMAMVCFRGVKVEGFRVGRAVLPKHLLQDVGLEGFQLLTAGGGGGKKVCVTRMPRVMVEATMKEYLGVEVVVGRELKVAGGRYTGFMEEGSDKEKVIRELFGEEDDGEGVLWVGRRRESHHHHPFFSKCKEVVMVSEAEKREWGPLPRDKYPKPLVFHDGRIAFRPTPAATLAMFLWLPAGFLFVLLRAVALFCLPYKLSIPVVASTGMTNRLIRSPFTPTTNGRSQERGRLYACNHRTLLDPIYISGSLGKPVTAVTYSLSRMSEVLAPIRTVRLTREREEDRRRMEDELSKGNLVVCPEGTTCREPYLLRFSPLFAEVVEEAVVPVALRARVAMFYATTAGGRKWMDPLFLAGDPFPGYDVEFLQEVPVMQGDGTRRSSREVANQVQEDLAKALGFERTMLTRKDKYLMLAGNEGFV</sequence>
<comment type="subcellular location">
    <subcellularLocation>
        <location evidence="1">Membrane</location>
        <topology evidence="1">Multi-pass membrane protein</topology>
    </subcellularLocation>
</comment>
<dbReference type="Proteomes" id="UP000652761">
    <property type="component" value="Unassembled WGS sequence"/>
</dbReference>
<keyword evidence="4 8" id="KW-0812">Transmembrane</keyword>
<evidence type="ECO:0000313" key="10">
    <source>
        <dbReference type="EMBL" id="MQL92848.1"/>
    </source>
</evidence>
<protein>
    <recommendedName>
        <fullName evidence="9">Phospholipid/glycerol acyltransferase domain-containing protein</fullName>
    </recommendedName>
</protein>